<sequence length="165" mass="17253">MHSDQQDTERETDPTTKENSTLIFHHLNQKEKMMKSKMASSLLNKPLIIILFISLSSLSSLSSSLPSTPTISPFQELSPEIAPLLPSPGDALPSGTGAGTIPSSPSPPDPDTSDASSYPDPAFAPFASPPVSSPAPPSHPPAGVLLLLPLLSSALLRLRGVVALL</sequence>
<name>A0ABC8M6V5_ERUVS</name>
<gene>
    <name evidence="3" type="ORF">ERUC_LOCUS44504</name>
</gene>
<feature type="region of interest" description="Disordered" evidence="1">
    <location>
        <begin position="1"/>
        <end position="21"/>
    </location>
</feature>
<proteinExistence type="predicted"/>
<reference evidence="3 4" key="1">
    <citation type="submission" date="2022-03" db="EMBL/GenBank/DDBJ databases">
        <authorList>
            <person name="Macdonald S."/>
            <person name="Ahmed S."/>
            <person name="Newling K."/>
        </authorList>
    </citation>
    <scope>NUCLEOTIDE SEQUENCE [LARGE SCALE GENOMIC DNA]</scope>
</reference>
<dbReference type="InterPro" id="IPR039346">
    <property type="entry name" value="AGP25/26"/>
</dbReference>
<keyword evidence="4" id="KW-1185">Reference proteome</keyword>
<evidence type="ECO:0000256" key="1">
    <source>
        <dbReference type="SAM" id="MobiDB-lite"/>
    </source>
</evidence>
<evidence type="ECO:0000313" key="3">
    <source>
        <dbReference type="EMBL" id="CAH8392021.1"/>
    </source>
</evidence>
<protein>
    <recommendedName>
        <fullName evidence="5">Classical arabinogalactan protein 25</fullName>
    </recommendedName>
</protein>
<keyword evidence="2" id="KW-0812">Transmembrane</keyword>
<feature type="compositionally biased region" description="Low complexity" evidence="1">
    <location>
        <begin position="113"/>
        <end position="126"/>
    </location>
</feature>
<dbReference type="Proteomes" id="UP001642260">
    <property type="component" value="Unassembled WGS sequence"/>
</dbReference>
<feature type="transmembrane region" description="Helical" evidence="2">
    <location>
        <begin position="42"/>
        <end position="61"/>
    </location>
</feature>
<evidence type="ECO:0000313" key="4">
    <source>
        <dbReference type="Proteomes" id="UP001642260"/>
    </source>
</evidence>
<evidence type="ECO:0000256" key="2">
    <source>
        <dbReference type="SAM" id="Phobius"/>
    </source>
</evidence>
<dbReference type="PANTHER" id="PTHR35725:SF3">
    <property type="entry name" value="CLASSICAL ARABINOGALACTAN PROTEIN 25"/>
    <property type="match status" value="1"/>
</dbReference>
<feature type="compositionally biased region" description="Low complexity" evidence="1">
    <location>
        <begin position="60"/>
        <end position="74"/>
    </location>
</feature>
<organism evidence="3 4">
    <name type="scientific">Eruca vesicaria subsp. sativa</name>
    <name type="common">Garden rocket</name>
    <name type="synonym">Eruca sativa</name>
    <dbReference type="NCBI Taxonomy" id="29727"/>
    <lineage>
        <taxon>Eukaryota</taxon>
        <taxon>Viridiplantae</taxon>
        <taxon>Streptophyta</taxon>
        <taxon>Embryophyta</taxon>
        <taxon>Tracheophyta</taxon>
        <taxon>Spermatophyta</taxon>
        <taxon>Magnoliopsida</taxon>
        <taxon>eudicotyledons</taxon>
        <taxon>Gunneridae</taxon>
        <taxon>Pentapetalae</taxon>
        <taxon>rosids</taxon>
        <taxon>malvids</taxon>
        <taxon>Brassicales</taxon>
        <taxon>Brassicaceae</taxon>
        <taxon>Brassiceae</taxon>
        <taxon>Eruca</taxon>
    </lineage>
</organism>
<comment type="caution">
    <text evidence="3">The sequence shown here is derived from an EMBL/GenBank/DDBJ whole genome shotgun (WGS) entry which is preliminary data.</text>
</comment>
<feature type="region of interest" description="Disordered" evidence="1">
    <location>
        <begin position="60"/>
        <end position="138"/>
    </location>
</feature>
<keyword evidence="2" id="KW-0472">Membrane</keyword>
<evidence type="ECO:0008006" key="5">
    <source>
        <dbReference type="Google" id="ProtNLM"/>
    </source>
</evidence>
<dbReference type="EMBL" id="CAKOAT010975154">
    <property type="protein sequence ID" value="CAH8392021.1"/>
    <property type="molecule type" value="Genomic_DNA"/>
</dbReference>
<keyword evidence="2" id="KW-1133">Transmembrane helix</keyword>
<feature type="compositionally biased region" description="Pro residues" evidence="1">
    <location>
        <begin position="127"/>
        <end position="138"/>
    </location>
</feature>
<accession>A0ABC8M6V5</accession>
<dbReference type="PANTHER" id="PTHR35725">
    <property type="entry name" value="CLASSICAL ARABINOGALACTAN PROTEIN 26"/>
    <property type="match status" value="1"/>
</dbReference>
<dbReference type="AlphaFoldDB" id="A0ABC8M6V5"/>
<feature type="compositionally biased region" description="Basic and acidic residues" evidence="1">
    <location>
        <begin position="1"/>
        <end position="16"/>
    </location>
</feature>